<dbReference type="STRING" id="139825.A0A401G9R7"/>
<organism evidence="1 2">
    <name type="scientific">Sparassis crispa</name>
    <dbReference type="NCBI Taxonomy" id="139825"/>
    <lineage>
        <taxon>Eukaryota</taxon>
        <taxon>Fungi</taxon>
        <taxon>Dikarya</taxon>
        <taxon>Basidiomycota</taxon>
        <taxon>Agaricomycotina</taxon>
        <taxon>Agaricomycetes</taxon>
        <taxon>Polyporales</taxon>
        <taxon>Sparassidaceae</taxon>
        <taxon>Sparassis</taxon>
    </lineage>
</organism>
<evidence type="ECO:0000313" key="2">
    <source>
        <dbReference type="Proteomes" id="UP000287166"/>
    </source>
</evidence>
<sequence length="233" mass="25748">MRDVGEGILPPLFAGRTPQLERFVLAGFTSWSGNKFVNLKELCLCNQVLHARPHMSSLLGLLEASPHLQDVVPACAGPDTLDDPQGHSNTSPRLVALPDLRVLEIGNWTSASVIASFLSRLVVLLTQLHIWGYKVLSGDETFVALLPEDLTQLGPLQRLTTFCLTADASPTFEQFLTVRDGVLYVTGQFYAPDTLLPLFVQLDTRHVRALMLATYGEPDWSRERWKAVLSAPL</sequence>
<dbReference type="OrthoDB" id="2754196at2759"/>
<comment type="caution">
    <text evidence="1">The sequence shown here is derived from an EMBL/GenBank/DDBJ whole genome shotgun (WGS) entry which is preliminary data.</text>
</comment>
<accession>A0A401G9R7</accession>
<name>A0A401G9R7_9APHY</name>
<protein>
    <recommendedName>
        <fullName evidence="3">F-box domain-containing protein</fullName>
    </recommendedName>
</protein>
<evidence type="ECO:0000313" key="1">
    <source>
        <dbReference type="EMBL" id="GBE78873.1"/>
    </source>
</evidence>
<proteinExistence type="predicted"/>
<gene>
    <name evidence="1" type="ORF">SCP_0200700</name>
</gene>
<keyword evidence="2" id="KW-1185">Reference proteome</keyword>
<dbReference type="AlphaFoldDB" id="A0A401G9R7"/>
<dbReference type="EMBL" id="BFAD01000002">
    <property type="protein sequence ID" value="GBE78873.1"/>
    <property type="molecule type" value="Genomic_DNA"/>
</dbReference>
<dbReference type="GeneID" id="38775790"/>
<dbReference type="InParanoid" id="A0A401G9R7"/>
<reference evidence="1 2" key="1">
    <citation type="journal article" date="2018" name="Sci. Rep.">
        <title>Genome sequence of the cauliflower mushroom Sparassis crispa (Hanabiratake) and its association with beneficial usage.</title>
        <authorList>
            <person name="Kiyama R."/>
            <person name="Furutani Y."/>
            <person name="Kawaguchi K."/>
            <person name="Nakanishi T."/>
        </authorList>
    </citation>
    <scope>NUCLEOTIDE SEQUENCE [LARGE SCALE GENOMIC DNA]</scope>
</reference>
<dbReference type="RefSeq" id="XP_027609786.1">
    <property type="nucleotide sequence ID" value="XM_027753985.1"/>
</dbReference>
<dbReference type="Proteomes" id="UP000287166">
    <property type="component" value="Unassembled WGS sequence"/>
</dbReference>
<evidence type="ECO:0008006" key="3">
    <source>
        <dbReference type="Google" id="ProtNLM"/>
    </source>
</evidence>